<name>A0A430R022_THESC</name>
<accession>A0A430R022</accession>
<reference evidence="5 6" key="1">
    <citation type="journal article" date="2019" name="Extremophiles">
        <title>Biogeography of thermophiles and predominance of Thermus scotoductus in domestic water heaters.</title>
        <authorList>
            <person name="Wilpiszeski R.L."/>
            <person name="Zhang Z."/>
            <person name="House C.H."/>
        </authorList>
    </citation>
    <scope>NUCLEOTIDE SEQUENCE [LARGE SCALE GENOMIC DNA]</scope>
    <source>
        <strain evidence="4 6">1_S1</strain>
        <strain evidence="3 5">32_S32</strain>
    </source>
</reference>
<gene>
    <name evidence="4" type="ORF">CSW14_12030</name>
    <name evidence="3" type="ORF">CSW45_12710</name>
</gene>
<keyword evidence="1" id="KW-0808">Transferase</keyword>
<dbReference type="Proteomes" id="UP000287467">
    <property type="component" value="Unassembled WGS sequence"/>
</dbReference>
<feature type="domain" description="Glycosyl transferase family 1" evidence="2">
    <location>
        <begin position="8"/>
        <end position="124"/>
    </location>
</feature>
<evidence type="ECO:0000259" key="2">
    <source>
        <dbReference type="Pfam" id="PF00534"/>
    </source>
</evidence>
<dbReference type="InterPro" id="IPR001296">
    <property type="entry name" value="Glyco_trans_1"/>
</dbReference>
<evidence type="ECO:0000313" key="5">
    <source>
        <dbReference type="Proteomes" id="UP000286910"/>
    </source>
</evidence>
<protein>
    <recommendedName>
        <fullName evidence="2">Glycosyl transferase family 1 domain-containing protein</fullName>
    </recommendedName>
</protein>
<dbReference type="Gene3D" id="3.40.50.2000">
    <property type="entry name" value="Glycogen Phosphorylase B"/>
    <property type="match status" value="1"/>
</dbReference>
<dbReference type="EMBL" id="PELR01000382">
    <property type="protein sequence ID" value="RTH00715.1"/>
    <property type="molecule type" value="Genomic_DNA"/>
</dbReference>
<dbReference type="EMBL" id="PEMW01000449">
    <property type="protein sequence ID" value="RTI48803.1"/>
    <property type="molecule type" value="Genomic_DNA"/>
</dbReference>
<sequence length="154" mass="16778">MRVVGVPLVLVGRPSPLEARYVQKVNWEIETVRKKTLVKHIPFIQHGPHLADAFAAAHVHALVSISETTGIASLEAALNGANVVVSALPPVLEYLGQHAWVVNPYSVRSIANGLEAALNAPRNAKGADKHVRENFTWEIAARRTLEGYRKVLGL</sequence>
<dbReference type="SUPFAM" id="SSF53756">
    <property type="entry name" value="UDP-Glycosyltransferase/glycogen phosphorylase"/>
    <property type="match status" value="1"/>
</dbReference>
<dbReference type="GO" id="GO:0016757">
    <property type="term" value="F:glycosyltransferase activity"/>
    <property type="evidence" value="ECO:0007669"/>
    <property type="project" value="InterPro"/>
</dbReference>
<dbReference type="Proteomes" id="UP000286910">
    <property type="component" value="Unassembled WGS sequence"/>
</dbReference>
<evidence type="ECO:0000313" key="6">
    <source>
        <dbReference type="Proteomes" id="UP000287467"/>
    </source>
</evidence>
<evidence type="ECO:0000313" key="4">
    <source>
        <dbReference type="EMBL" id="RTI48803.1"/>
    </source>
</evidence>
<evidence type="ECO:0000256" key="1">
    <source>
        <dbReference type="ARBA" id="ARBA00022679"/>
    </source>
</evidence>
<organism evidence="3 5">
    <name type="scientific">Thermus scotoductus</name>
    <dbReference type="NCBI Taxonomy" id="37636"/>
    <lineage>
        <taxon>Bacteria</taxon>
        <taxon>Thermotogati</taxon>
        <taxon>Deinococcota</taxon>
        <taxon>Deinococci</taxon>
        <taxon>Thermales</taxon>
        <taxon>Thermaceae</taxon>
        <taxon>Thermus</taxon>
    </lineage>
</organism>
<dbReference type="PANTHER" id="PTHR46401:SF2">
    <property type="entry name" value="GLYCOSYLTRANSFERASE WBBK-RELATED"/>
    <property type="match status" value="1"/>
</dbReference>
<dbReference type="Pfam" id="PF00534">
    <property type="entry name" value="Glycos_transf_1"/>
    <property type="match status" value="1"/>
</dbReference>
<dbReference type="AlphaFoldDB" id="A0A430R022"/>
<evidence type="ECO:0000313" key="3">
    <source>
        <dbReference type="EMBL" id="RTH00715.1"/>
    </source>
</evidence>
<proteinExistence type="predicted"/>
<comment type="caution">
    <text evidence="3">The sequence shown here is derived from an EMBL/GenBank/DDBJ whole genome shotgun (WGS) entry which is preliminary data.</text>
</comment>
<dbReference type="RefSeq" id="WP_126178476.1">
    <property type="nucleotide sequence ID" value="NZ_PELN01000367.1"/>
</dbReference>
<dbReference type="PANTHER" id="PTHR46401">
    <property type="entry name" value="GLYCOSYLTRANSFERASE WBBK-RELATED"/>
    <property type="match status" value="1"/>
</dbReference>